<dbReference type="RefSeq" id="WP_145249339.1">
    <property type="nucleotide sequence ID" value="NZ_CP036278.1"/>
</dbReference>
<evidence type="ECO:0000259" key="1">
    <source>
        <dbReference type="PROSITE" id="PS51379"/>
    </source>
</evidence>
<dbReference type="EMBL" id="CP036278">
    <property type="protein sequence ID" value="QDU57897.1"/>
    <property type="molecule type" value="Genomic_DNA"/>
</dbReference>
<protein>
    <submittedName>
        <fullName evidence="2">4Fe-4S binding domain protein</fullName>
    </submittedName>
</protein>
<proteinExistence type="predicted"/>
<evidence type="ECO:0000313" key="3">
    <source>
        <dbReference type="Proteomes" id="UP000315750"/>
    </source>
</evidence>
<keyword evidence="3" id="KW-1185">Reference proteome</keyword>
<dbReference type="Gene3D" id="3.30.70.20">
    <property type="match status" value="1"/>
</dbReference>
<dbReference type="KEGG" id="amuc:Pan181_41200"/>
<name>A0A518AT77_9BACT</name>
<feature type="domain" description="4Fe-4S ferredoxin-type" evidence="1">
    <location>
        <begin position="165"/>
        <end position="193"/>
    </location>
</feature>
<gene>
    <name evidence="2" type="ORF">Pan181_41200</name>
</gene>
<accession>A0A518AT77</accession>
<dbReference type="SUPFAM" id="SSF46548">
    <property type="entry name" value="alpha-helical ferredoxin"/>
    <property type="match status" value="1"/>
</dbReference>
<feature type="domain" description="4Fe-4S ferredoxin-type" evidence="1">
    <location>
        <begin position="133"/>
        <end position="164"/>
    </location>
</feature>
<dbReference type="PROSITE" id="PS51318">
    <property type="entry name" value="TAT"/>
    <property type="match status" value="1"/>
</dbReference>
<dbReference type="Proteomes" id="UP000315750">
    <property type="component" value="Chromosome"/>
</dbReference>
<dbReference type="AlphaFoldDB" id="A0A518AT77"/>
<dbReference type="PROSITE" id="PS51379">
    <property type="entry name" value="4FE4S_FER_2"/>
    <property type="match status" value="2"/>
</dbReference>
<organism evidence="2 3">
    <name type="scientific">Aeoliella mucimassa</name>
    <dbReference type="NCBI Taxonomy" id="2527972"/>
    <lineage>
        <taxon>Bacteria</taxon>
        <taxon>Pseudomonadati</taxon>
        <taxon>Planctomycetota</taxon>
        <taxon>Planctomycetia</taxon>
        <taxon>Pirellulales</taxon>
        <taxon>Lacipirellulaceae</taxon>
        <taxon>Aeoliella</taxon>
    </lineage>
</organism>
<dbReference type="OrthoDB" id="9794954at2"/>
<sequence precursor="true">MSETNRRTFLQRSGQVACAAAIGGVAVQLGRRASEHDIWTISPNHCVNIRLGVAGASNVCEECATSCVLPLSAVRAVNNHAECGRCCICPAYFDVMSPVGPDGLPTKKLCPRDAITRTPIGVFDEYDPLNNYYEYTIDEQKCNGCGRCVMECKAPAGLGSIRLEVRSDLCLRCNRCTIATNCPEDAYRRVGPEPAPPTTLEGGHA</sequence>
<dbReference type="InterPro" id="IPR017896">
    <property type="entry name" value="4Fe4S_Fe-S-bd"/>
</dbReference>
<evidence type="ECO:0000313" key="2">
    <source>
        <dbReference type="EMBL" id="QDU57897.1"/>
    </source>
</evidence>
<dbReference type="Pfam" id="PF12837">
    <property type="entry name" value="Fer4_6"/>
    <property type="match status" value="1"/>
</dbReference>
<reference evidence="2 3" key="1">
    <citation type="submission" date="2019-02" db="EMBL/GenBank/DDBJ databases">
        <title>Deep-cultivation of Planctomycetes and their phenomic and genomic characterization uncovers novel biology.</title>
        <authorList>
            <person name="Wiegand S."/>
            <person name="Jogler M."/>
            <person name="Boedeker C."/>
            <person name="Pinto D."/>
            <person name="Vollmers J."/>
            <person name="Rivas-Marin E."/>
            <person name="Kohn T."/>
            <person name="Peeters S.H."/>
            <person name="Heuer A."/>
            <person name="Rast P."/>
            <person name="Oberbeckmann S."/>
            <person name="Bunk B."/>
            <person name="Jeske O."/>
            <person name="Meyerdierks A."/>
            <person name="Storesund J.E."/>
            <person name="Kallscheuer N."/>
            <person name="Luecker S."/>
            <person name="Lage O.M."/>
            <person name="Pohl T."/>
            <person name="Merkel B.J."/>
            <person name="Hornburger P."/>
            <person name="Mueller R.-W."/>
            <person name="Bruemmer F."/>
            <person name="Labrenz M."/>
            <person name="Spormann A.M."/>
            <person name="Op den Camp H."/>
            <person name="Overmann J."/>
            <person name="Amann R."/>
            <person name="Jetten M.S.M."/>
            <person name="Mascher T."/>
            <person name="Medema M.H."/>
            <person name="Devos D.P."/>
            <person name="Kaster A.-K."/>
            <person name="Ovreas L."/>
            <person name="Rohde M."/>
            <person name="Galperin M.Y."/>
            <person name="Jogler C."/>
        </authorList>
    </citation>
    <scope>NUCLEOTIDE SEQUENCE [LARGE SCALE GENOMIC DNA]</scope>
    <source>
        <strain evidence="2 3">Pan181</strain>
    </source>
</reference>
<dbReference type="InterPro" id="IPR006311">
    <property type="entry name" value="TAT_signal"/>
</dbReference>